<dbReference type="Gene3D" id="3.50.50.60">
    <property type="entry name" value="FAD/NAD(P)-binding domain"/>
    <property type="match status" value="1"/>
</dbReference>
<feature type="domain" description="FAD-binding" evidence="4">
    <location>
        <begin position="9"/>
        <end position="341"/>
    </location>
</feature>
<dbReference type="Pfam" id="PF01494">
    <property type="entry name" value="FAD_binding_3"/>
    <property type="match status" value="1"/>
</dbReference>
<evidence type="ECO:0000256" key="3">
    <source>
        <dbReference type="ARBA" id="ARBA00022827"/>
    </source>
</evidence>
<gene>
    <name evidence="5" type="ORF">ADIARSV_4288</name>
</gene>
<sequence length="527" mass="60477">MIKLPEHSTVVIVGAGPSGLMMAAQLLRYGIQPVIIDAKKTLTRQSRALVLHSRSVEVFRQLKLDEALLKTGNRVSRISFHEEEKKLELNFDIQTLYPFMLVLEQGKTERILLEDLTKHACPVYWNTRIEESRQTDEKVFLHVNQEGTERDLTCDWLIAADGISSKVRALHRIPLSGSSKLHHYFLADLKLTTDMAWESVHIFSKREGFLEIIPLRDQQIRCTGVIPNSLKQRENLSFEDIKPYVTFILGVPLNVDSCSWFSTYQLSHRMAERFRSRRMFLIGDAAHHHSPLGAQGMNSGLQDAANLAWKLAGVLNNEFNTSILDTYARERMSVAKSLLRTTDRFFALLTSANYFIKVAINGFIRKRLLQFIGHPASKKWLLERISQLSIHYRNSKLSVHHSNTTHVRAGDRLPFLPVFDEKLKESTDLHSWCAKPGFTLLVIGELSARSLALLAKWIKSSYPFNLNFYYLPPSESNKSIFETFEIKENAKKAILVRPDLYIGYIHDVVDLELIDIYLKEVIGWRKS</sequence>
<organism evidence="5 6">
    <name type="scientific">Arcticibacter svalbardensis MN12-7</name>
    <dbReference type="NCBI Taxonomy" id="1150600"/>
    <lineage>
        <taxon>Bacteria</taxon>
        <taxon>Pseudomonadati</taxon>
        <taxon>Bacteroidota</taxon>
        <taxon>Sphingobacteriia</taxon>
        <taxon>Sphingobacteriales</taxon>
        <taxon>Sphingobacteriaceae</taxon>
        <taxon>Arcticibacter</taxon>
    </lineage>
</organism>
<name>R9GUG9_9SPHI</name>
<dbReference type="InterPro" id="IPR002938">
    <property type="entry name" value="FAD-bd"/>
</dbReference>
<dbReference type="InterPro" id="IPR050641">
    <property type="entry name" value="RIFMO-like"/>
</dbReference>
<dbReference type="GO" id="GO:0071949">
    <property type="term" value="F:FAD binding"/>
    <property type="evidence" value="ECO:0007669"/>
    <property type="project" value="InterPro"/>
</dbReference>
<comment type="caution">
    <text evidence="5">The sequence shown here is derived from an EMBL/GenBank/DDBJ whole genome shotgun (WGS) entry which is preliminary data.</text>
</comment>
<evidence type="ECO:0000256" key="2">
    <source>
        <dbReference type="ARBA" id="ARBA00022630"/>
    </source>
</evidence>
<dbReference type="SUPFAM" id="SSF51905">
    <property type="entry name" value="FAD/NAD(P)-binding domain"/>
    <property type="match status" value="1"/>
</dbReference>
<dbReference type="EMBL" id="AQPN01000147">
    <property type="protein sequence ID" value="EOR92564.1"/>
    <property type="molecule type" value="Genomic_DNA"/>
</dbReference>
<keyword evidence="6" id="KW-1185">Reference proteome</keyword>
<evidence type="ECO:0000313" key="5">
    <source>
        <dbReference type="EMBL" id="EOR92564.1"/>
    </source>
</evidence>
<dbReference type="OrthoDB" id="9766816at2"/>
<dbReference type="PANTHER" id="PTHR43004">
    <property type="entry name" value="TRK SYSTEM POTASSIUM UPTAKE PROTEIN"/>
    <property type="match status" value="1"/>
</dbReference>
<dbReference type="PRINTS" id="PR00420">
    <property type="entry name" value="RNGMNOXGNASE"/>
</dbReference>
<dbReference type="PANTHER" id="PTHR43004:SF19">
    <property type="entry name" value="BINDING MONOOXYGENASE, PUTATIVE (JCVI)-RELATED"/>
    <property type="match status" value="1"/>
</dbReference>
<dbReference type="STRING" id="1150600.ADIARSV_4288"/>
<dbReference type="InterPro" id="IPR036188">
    <property type="entry name" value="FAD/NAD-bd_sf"/>
</dbReference>
<keyword evidence="3" id="KW-0274">FAD</keyword>
<dbReference type="eggNOG" id="COG0654">
    <property type="taxonomic scope" value="Bacteria"/>
</dbReference>
<reference evidence="5 6" key="1">
    <citation type="journal article" date="2013" name="Genome Announc.">
        <title>Draft Genome Sequence of Arcticibacter svalbardensis Strain MN12-7T, a Member of the Family Sphingobacteriaceae Isolated from an Arctic Soil Sample.</title>
        <authorList>
            <person name="Shivaji S."/>
            <person name="Ara S."/>
            <person name="Prasad S."/>
            <person name="Manasa B.P."/>
            <person name="Begum Z."/>
            <person name="Singh A."/>
            <person name="Kumar Pinnaka A."/>
        </authorList>
    </citation>
    <scope>NUCLEOTIDE SEQUENCE [LARGE SCALE GENOMIC DNA]</scope>
    <source>
        <strain evidence="5 6">MN12-7</strain>
    </source>
</reference>
<dbReference type="Gene3D" id="3.40.30.120">
    <property type="match status" value="1"/>
</dbReference>
<evidence type="ECO:0000259" key="4">
    <source>
        <dbReference type="Pfam" id="PF01494"/>
    </source>
</evidence>
<keyword evidence="2" id="KW-0285">Flavoprotein</keyword>
<dbReference type="AlphaFoldDB" id="R9GUG9"/>
<dbReference type="RefSeq" id="WP_016197503.1">
    <property type="nucleotide sequence ID" value="NZ_AQPN01000147.1"/>
</dbReference>
<dbReference type="Proteomes" id="UP000014174">
    <property type="component" value="Unassembled WGS sequence"/>
</dbReference>
<evidence type="ECO:0000313" key="6">
    <source>
        <dbReference type="Proteomes" id="UP000014174"/>
    </source>
</evidence>
<dbReference type="GO" id="GO:0016709">
    <property type="term" value="F:oxidoreductase activity, acting on paired donors, with incorporation or reduction of molecular oxygen, NAD(P)H as one donor, and incorporation of one atom of oxygen"/>
    <property type="evidence" value="ECO:0007669"/>
    <property type="project" value="UniProtKB-ARBA"/>
</dbReference>
<accession>R9GUG9</accession>
<comment type="cofactor">
    <cofactor evidence="1">
        <name>FAD</name>
        <dbReference type="ChEBI" id="CHEBI:57692"/>
    </cofactor>
</comment>
<evidence type="ECO:0000256" key="1">
    <source>
        <dbReference type="ARBA" id="ARBA00001974"/>
    </source>
</evidence>
<dbReference type="Gene3D" id="3.30.70.2450">
    <property type="match status" value="1"/>
</dbReference>
<proteinExistence type="predicted"/>
<protein>
    <recommendedName>
        <fullName evidence="4">FAD-binding domain-containing protein</fullName>
    </recommendedName>
</protein>